<dbReference type="AlphaFoldDB" id="A0ABD2ZHY1"/>
<dbReference type="EMBL" id="JBJUIK010000010">
    <property type="protein sequence ID" value="KAL3517323.1"/>
    <property type="molecule type" value="Genomic_DNA"/>
</dbReference>
<feature type="region of interest" description="Disordered" evidence="4">
    <location>
        <begin position="93"/>
        <end position="122"/>
    </location>
</feature>
<reference evidence="5 6" key="1">
    <citation type="submission" date="2024-11" db="EMBL/GenBank/DDBJ databases">
        <title>A near-complete genome assembly of Cinchona calisaya.</title>
        <authorList>
            <person name="Lian D.C."/>
            <person name="Zhao X.W."/>
            <person name="Wei L."/>
        </authorList>
    </citation>
    <scope>NUCLEOTIDE SEQUENCE [LARGE SCALE GENOMIC DNA]</scope>
    <source>
        <tissue evidence="5">Nenye</tissue>
    </source>
</reference>
<dbReference type="Proteomes" id="UP001630127">
    <property type="component" value="Unassembled WGS sequence"/>
</dbReference>
<comment type="similarity">
    <text evidence="2">Belongs to the TAC family.</text>
</comment>
<evidence type="ECO:0000256" key="4">
    <source>
        <dbReference type="SAM" id="MobiDB-lite"/>
    </source>
</evidence>
<organism evidence="5 6">
    <name type="scientific">Cinchona calisaya</name>
    <dbReference type="NCBI Taxonomy" id="153742"/>
    <lineage>
        <taxon>Eukaryota</taxon>
        <taxon>Viridiplantae</taxon>
        <taxon>Streptophyta</taxon>
        <taxon>Embryophyta</taxon>
        <taxon>Tracheophyta</taxon>
        <taxon>Spermatophyta</taxon>
        <taxon>Magnoliopsida</taxon>
        <taxon>eudicotyledons</taxon>
        <taxon>Gunneridae</taxon>
        <taxon>Pentapetalae</taxon>
        <taxon>asterids</taxon>
        <taxon>lamiids</taxon>
        <taxon>Gentianales</taxon>
        <taxon>Rubiaceae</taxon>
        <taxon>Cinchonoideae</taxon>
        <taxon>Cinchoneae</taxon>
        <taxon>Cinchona</taxon>
    </lineage>
</organism>
<evidence type="ECO:0000313" key="5">
    <source>
        <dbReference type="EMBL" id="KAL3517323.1"/>
    </source>
</evidence>
<name>A0ABD2ZHY1_9GENT</name>
<sequence>MKIFNWMHRRFIPKDGLGQNYVKKDEEILIKSNYDHADTAAQMLGQFHGWDGAGAGILSIGTFGLQDAFGINDHQHTKLEYLEFMAGDDELVTESEDDEYSDDQSHDDDDESEDDNSFGGEQDYEQEWNPLLYDKSGAPWPTDAAINGLQVEYFSDEHDNNNYNISISISNNINKKERITLADLFSADDDHDHGFGTNKKPNNYCKTRPQSKCFKKPTPHHAMDKNGTLLFPKKLIPRVKEDSRPIQKFHGLMKRMLKRKVHPDAVEGKIKPCAAANVIPSADDHFGINESVSLLQSQDATGLL</sequence>
<dbReference type="InterPro" id="IPR044989">
    <property type="entry name" value="TAC1"/>
</dbReference>
<dbReference type="PANTHER" id="PTHR38366:SF1">
    <property type="entry name" value="PROTEIN TILLER ANGLE CONTROL 1"/>
    <property type="match status" value="1"/>
</dbReference>
<protein>
    <recommendedName>
        <fullName evidence="3">Protein TILLER ANGLE CONTROL 1</fullName>
    </recommendedName>
</protein>
<evidence type="ECO:0000313" key="6">
    <source>
        <dbReference type="Proteomes" id="UP001630127"/>
    </source>
</evidence>
<evidence type="ECO:0000256" key="3">
    <source>
        <dbReference type="ARBA" id="ARBA00026138"/>
    </source>
</evidence>
<evidence type="ECO:0000256" key="1">
    <source>
        <dbReference type="ARBA" id="ARBA00022604"/>
    </source>
</evidence>
<comment type="caution">
    <text evidence="5">The sequence shown here is derived from an EMBL/GenBank/DDBJ whole genome shotgun (WGS) entry which is preliminary data.</text>
</comment>
<evidence type="ECO:0000256" key="2">
    <source>
        <dbReference type="ARBA" id="ARBA00025796"/>
    </source>
</evidence>
<proteinExistence type="inferred from homology"/>
<accession>A0ABD2ZHY1</accession>
<keyword evidence="1" id="KW-0341">Growth regulation</keyword>
<keyword evidence="6" id="KW-1185">Reference proteome</keyword>
<dbReference type="PANTHER" id="PTHR38366">
    <property type="entry name" value="NAD-DEPENDENT PROTEIN DEACETYLASE HST1-LIKE PROTEIN"/>
    <property type="match status" value="1"/>
</dbReference>
<gene>
    <name evidence="5" type="ORF">ACH5RR_024225</name>
</gene>